<feature type="compositionally biased region" description="Basic residues" evidence="1">
    <location>
        <begin position="12"/>
        <end position="29"/>
    </location>
</feature>
<feature type="compositionally biased region" description="Polar residues" evidence="1">
    <location>
        <begin position="273"/>
        <end position="301"/>
    </location>
</feature>
<feature type="compositionally biased region" description="Basic and acidic residues" evidence="1">
    <location>
        <begin position="313"/>
        <end position="333"/>
    </location>
</feature>
<feature type="compositionally biased region" description="Gly residues" evidence="1">
    <location>
        <begin position="522"/>
        <end position="533"/>
    </location>
</feature>
<feature type="compositionally biased region" description="Polar residues" evidence="1">
    <location>
        <begin position="58"/>
        <end position="71"/>
    </location>
</feature>
<feature type="region of interest" description="Disordered" evidence="1">
    <location>
        <begin position="384"/>
        <end position="546"/>
    </location>
</feature>
<feature type="compositionally biased region" description="Low complexity" evidence="1">
    <location>
        <begin position="534"/>
        <end position="546"/>
    </location>
</feature>
<evidence type="ECO:0000256" key="1">
    <source>
        <dbReference type="SAM" id="MobiDB-lite"/>
    </source>
</evidence>
<gene>
    <name evidence="2" type="ORF">A4U43_C10F11440</name>
</gene>
<dbReference type="PANTHER" id="PTHR34367:SF1">
    <property type="entry name" value="OS04G0528600 PROTEIN"/>
    <property type="match status" value="1"/>
</dbReference>
<feature type="compositionally biased region" description="Low complexity" evidence="1">
    <location>
        <begin position="204"/>
        <end position="232"/>
    </location>
</feature>
<feature type="region of interest" description="Disordered" evidence="1">
    <location>
        <begin position="1"/>
        <end position="362"/>
    </location>
</feature>
<evidence type="ECO:0000313" key="2">
    <source>
        <dbReference type="EMBL" id="ONK56670.1"/>
    </source>
</evidence>
<keyword evidence="3" id="KW-1185">Reference proteome</keyword>
<name>A0A5P1E2B4_ASPOF</name>
<dbReference type="Proteomes" id="UP000243459">
    <property type="component" value="Chromosome 10"/>
</dbReference>
<sequence length="546" mass="59677">MPTPTPTPVQQPKRRQHRKKQNPLRKWKRNQSSLSPKPPRRNPPLLLKRRKSPVVSPLIQSSSMLQRSSGKASGDTLARKYSGSKRSSSSGKASGDTLARKYSGSKRSFDFDNEKSRDEEDDWDQKQQHQQQSTRSSPRRRTPSRERSGSRERGSQRRVSRSPGRRPEGTAAGAAAFSCDKTKQQQQPTKMVSVPAREKGVAGGAANATAAVNCRRNASPRSRSPANPTRASNENAMMAQQPQPSLSRSSSRKQEQSPYRRSPMAEVDENLIKGNNNGGANKSQKTQLQTHTQRNSSNPVVTNCVRDQLMSCRAKEKQQSEPEIVEEPKDPKGNHPTVTRSRSSRRSSRDFDHILGLNPENTPFSLPACVSKACSILEAVADLNSSSSDQTNNENGRFGQRGLNSKDAFVESEMEVKDDLTEPSLHKYVSGEDMEPQESAGSNSVGGQPWMSNWEMNSVDSTDRCWTSQSNEEVEDTSKVEGRGSTLRGGGSSSNTFAGSATGSSSKKREVEHRRQVHRGRVSGGSGKVGGSGRAYSAPVAAAASS</sequence>
<feature type="compositionally biased region" description="Polar residues" evidence="1">
    <location>
        <begin position="495"/>
        <end position="505"/>
    </location>
</feature>
<evidence type="ECO:0000313" key="3">
    <source>
        <dbReference type="Proteomes" id="UP000243459"/>
    </source>
</evidence>
<feature type="compositionally biased region" description="Low complexity" evidence="1">
    <location>
        <begin position="79"/>
        <end position="95"/>
    </location>
</feature>
<accession>A0A5P1E2B4</accession>
<dbReference type="Gramene" id="ONK56670">
    <property type="protein sequence ID" value="ONK56670"/>
    <property type="gene ID" value="A4U43_C10F11440"/>
</dbReference>
<feature type="compositionally biased region" description="Polar residues" evidence="1">
    <location>
        <begin position="384"/>
        <end position="395"/>
    </location>
</feature>
<dbReference type="PANTHER" id="PTHR34367">
    <property type="entry name" value="OS02G0734667 PROTEIN"/>
    <property type="match status" value="1"/>
</dbReference>
<organism evidence="2 3">
    <name type="scientific">Asparagus officinalis</name>
    <name type="common">Garden asparagus</name>
    <dbReference type="NCBI Taxonomy" id="4686"/>
    <lineage>
        <taxon>Eukaryota</taxon>
        <taxon>Viridiplantae</taxon>
        <taxon>Streptophyta</taxon>
        <taxon>Embryophyta</taxon>
        <taxon>Tracheophyta</taxon>
        <taxon>Spermatophyta</taxon>
        <taxon>Magnoliopsida</taxon>
        <taxon>Liliopsida</taxon>
        <taxon>Asparagales</taxon>
        <taxon>Asparagaceae</taxon>
        <taxon>Asparagoideae</taxon>
        <taxon>Asparagus</taxon>
    </lineage>
</organism>
<reference evidence="3" key="1">
    <citation type="journal article" date="2017" name="Nat. Commun.">
        <title>The asparagus genome sheds light on the origin and evolution of a young Y chromosome.</title>
        <authorList>
            <person name="Harkess A."/>
            <person name="Zhou J."/>
            <person name="Xu C."/>
            <person name="Bowers J.E."/>
            <person name="Van der Hulst R."/>
            <person name="Ayyampalayam S."/>
            <person name="Mercati F."/>
            <person name="Riccardi P."/>
            <person name="McKain M.R."/>
            <person name="Kakrana A."/>
            <person name="Tang H."/>
            <person name="Ray J."/>
            <person name="Groenendijk J."/>
            <person name="Arikit S."/>
            <person name="Mathioni S.M."/>
            <person name="Nakano M."/>
            <person name="Shan H."/>
            <person name="Telgmann-Rauber A."/>
            <person name="Kanno A."/>
            <person name="Yue Z."/>
            <person name="Chen H."/>
            <person name="Li W."/>
            <person name="Chen Y."/>
            <person name="Xu X."/>
            <person name="Zhang Y."/>
            <person name="Luo S."/>
            <person name="Chen H."/>
            <person name="Gao J."/>
            <person name="Mao Z."/>
            <person name="Pires J.C."/>
            <person name="Luo M."/>
            <person name="Kudrna D."/>
            <person name="Wing R.A."/>
            <person name="Meyers B.C."/>
            <person name="Yi K."/>
            <person name="Kong H."/>
            <person name="Lavrijsen P."/>
            <person name="Sunseri F."/>
            <person name="Falavigna A."/>
            <person name="Ye Y."/>
            <person name="Leebens-Mack J.H."/>
            <person name="Chen G."/>
        </authorList>
    </citation>
    <scope>NUCLEOTIDE SEQUENCE [LARGE SCALE GENOMIC DNA]</scope>
    <source>
        <strain evidence="3">cv. DH0086</strain>
    </source>
</reference>
<proteinExistence type="predicted"/>
<feature type="compositionally biased region" description="Basic and acidic residues" evidence="1">
    <location>
        <begin position="107"/>
        <end position="118"/>
    </location>
</feature>
<feature type="compositionally biased region" description="Basic and acidic residues" evidence="1">
    <location>
        <begin position="143"/>
        <end position="155"/>
    </location>
</feature>
<dbReference type="InterPro" id="IPR040412">
    <property type="entry name" value="At1g65710-like"/>
</dbReference>
<dbReference type="AlphaFoldDB" id="A0A5P1E2B4"/>
<dbReference type="EMBL" id="CM007390">
    <property type="protein sequence ID" value="ONK56670.1"/>
    <property type="molecule type" value="Genomic_DNA"/>
</dbReference>
<protein>
    <submittedName>
        <fullName evidence="2">Uncharacterized protein</fullName>
    </submittedName>
</protein>
<feature type="compositionally biased region" description="Low complexity" evidence="1">
    <location>
        <begin position="240"/>
        <end position="249"/>
    </location>
</feature>
<feature type="compositionally biased region" description="Polar residues" evidence="1">
    <location>
        <begin position="439"/>
        <end position="471"/>
    </location>
</feature>